<name>A0A4R3YPI0_9GAMM</name>
<sequence length="73" mass="8147">MSTRIHIDRLRLSGIDERTARAAMAQLPDMLSRALIDRRLIDSSCTGMRVDLRSGSARDVARAVVEALLRDQP</sequence>
<dbReference type="EMBL" id="SMCS01000003">
    <property type="protein sequence ID" value="TCV94657.1"/>
    <property type="molecule type" value="Genomic_DNA"/>
</dbReference>
<protein>
    <submittedName>
        <fullName evidence="1">Uncharacterized protein</fullName>
    </submittedName>
</protein>
<dbReference type="AlphaFoldDB" id="A0A4R3YPI0"/>
<reference evidence="1 2" key="1">
    <citation type="submission" date="2019-03" db="EMBL/GenBank/DDBJ databases">
        <title>Above-ground endophytic microbial communities from plants in different locations in the United States.</title>
        <authorList>
            <person name="Frank C."/>
        </authorList>
    </citation>
    <scope>NUCLEOTIDE SEQUENCE [LARGE SCALE GENOMIC DNA]</scope>
    <source>
        <strain evidence="1 2">LP_13_YM</strain>
    </source>
</reference>
<gene>
    <name evidence="1" type="ORF">EC912_103142</name>
</gene>
<keyword evidence="2" id="KW-1185">Reference proteome</keyword>
<proteinExistence type="predicted"/>
<dbReference type="RefSeq" id="WP_132143174.1">
    <property type="nucleotide sequence ID" value="NZ_SMCS01000003.1"/>
</dbReference>
<accession>A0A4R3YPI0</accession>
<organism evidence="1 2">
    <name type="scientific">Luteibacter rhizovicinus</name>
    <dbReference type="NCBI Taxonomy" id="242606"/>
    <lineage>
        <taxon>Bacteria</taxon>
        <taxon>Pseudomonadati</taxon>
        <taxon>Pseudomonadota</taxon>
        <taxon>Gammaproteobacteria</taxon>
        <taxon>Lysobacterales</taxon>
        <taxon>Rhodanobacteraceae</taxon>
        <taxon>Luteibacter</taxon>
    </lineage>
</organism>
<dbReference type="Proteomes" id="UP000295645">
    <property type="component" value="Unassembled WGS sequence"/>
</dbReference>
<comment type="caution">
    <text evidence="1">The sequence shown here is derived from an EMBL/GenBank/DDBJ whole genome shotgun (WGS) entry which is preliminary data.</text>
</comment>
<evidence type="ECO:0000313" key="2">
    <source>
        <dbReference type="Proteomes" id="UP000295645"/>
    </source>
</evidence>
<evidence type="ECO:0000313" key="1">
    <source>
        <dbReference type="EMBL" id="TCV94657.1"/>
    </source>
</evidence>